<proteinExistence type="predicted"/>
<sequence length="359" mass="40245">MRADTREARLTRLKKITLASVAERNRSSGGALPYLHTQDLQFNPGLIKKSYEYVHFWLLVTSCEYEATMVGIQEEQLTPLWLHIEKSISRKTALGGEYDGERRAEGDKSRGRELGGLVVGGGDRASGTRNGRQGQCYAYNKRCKRKGRHGLLSGRGKPVDGKSRERGSQQVRDRVPERKGTQLNLSASWRGPPPIMRDSILLRSCLLLLLVTGTVLVDASVEVQCVISSFTKVGSSETTSPPGLIKEYYGIETSRNLWILQEYVKTDSSGTLIHQCESQKEQREFRRIVRPSYADATMLLGSGLLWGPVVPRLCHTKIIGQMPRKNRGPRKTAGGDNRNDPSQSYRWKTKESRLDVRTA</sequence>
<name>A0A310S4T8_9HYME</name>
<evidence type="ECO:0000313" key="2">
    <source>
        <dbReference type="EMBL" id="OAD52334.1"/>
    </source>
</evidence>
<dbReference type="AlphaFoldDB" id="A0A310S4T8"/>
<reference evidence="2 3" key="1">
    <citation type="submission" date="2015-07" db="EMBL/GenBank/DDBJ databases">
        <title>The genome of Eufriesea mexicana.</title>
        <authorList>
            <person name="Pan H."/>
            <person name="Kapheim K."/>
        </authorList>
    </citation>
    <scope>NUCLEOTIDE SEQUENCE [LARGE SCALE GENOMIC DNA]</scope>
    <source>
        <strain evidence="2">0111107269</strain>
        <tissue evidence="2">Whole body</tissue>
    </source>
</reference>
<dbReference type="EMBL" id="KQ773953">
    <property type="protein sequence ID" value="OAD52334.1"/>
    <property type="molecule type" value="Genomic_DNA"/>
</dbReference>
<feature type="compositionally biased region" description="Basic and acidic residues" evidence="1">
    <location>
        <begin position="348"/>
        <end position="359"/>
    </location>
</feature>
<evidence type="ECO:0000256" key="1">
    <source>
        <dbReference type="SAM" id="MobiDB-lite"/>
    </source>
</evidence>
<organism evidence="2 3">
    <name type="scientific">Eufriesea mexicana</name>
    <dbReference type="NCBI Taxonomy" id="516756"/>
    <lineage>
        <taxon>Eukaryota</taxon>
        <taxon>Metazoa</taxon>
        <taxon>Ecdysozoa</taxon>
        <taxon>Arthropoda</taxon>
        <taxon>Hexapoda</taxon>
        <taxon>Insecta</taxon>
        <taxon>Pterygota</taxon>
        <taxon>Neoptera</taxon>
        <taxon>Endopterygota</taxon>
        <taxon>Hymenoptera</taxon>
        <taxon>Apocrita</taxon>
        <taxon>Aculeata</taxon>
        <taxon>Apoidea</taxon>
        <taxon>Anthophila</taxon>
        <taxon>Apidae</taxon>
        <taxon>Eufriesea</taxon>
    </lineage>
</organism>
<keyword evidence="3" id="KW-1185">Reference proteome</keyword>
<feature type="region of interest" description="Disordered" evidence="1">
    <location>
        <begin position="148"/>
        <end position="186"/>
    </location>
</feature>
<feature type="compositionally biased region" description="Basic and acidic residues" evidence="1">
    <location>
        <begin position="99"/>
        <end position="113"/>
    </location>
</feature>
<evidence type="ECO:0000313" key="3">
    <source>
        <dbReference type="Proteomes" id="UP000250275"/>
    </source>
</evidence>
<dbReference type="Proteomes" id="UP000250275">
    <property type="component" value="Unassembled WGS sequence"/>
</dbReference>
<feature type="region of interest" description="Disordered" evidence="1">
    <location>
        <begin position="98"/>
        <end position="133"/>
    </location>
</feature>
<protein>
    <submittedName>
        <fullName evidence="2">Uncharacterized protein</fullName>
    </submittedName>
</protein>
<feature type="region of interest" description="Disordered" evidence="1">
    <location>
        <begin position="320"/>
        <end position="359"/>
    </location>
</feature>
<feature type="compositionally biased region" description="Basic and acidic residues" evidence="1">
    <location>
        <begin position="157"/>
        <end position="180"/>
    </location>
</feature>
<accession>A0A310S4T8</accession>
<gene>
    <name evidence="2" type="ORF">WN48_01936</name>
</gene>